<comment type="caution">
    <text evidence="1">The sequence shown here is derived from an EMBL/GenBank/DDBJ whole genome shotgun (WGS) entry which is preliminary data.</text>
</comment>
<dbReference type="EMBL" id="PFMR01000229">
    <property type="protein sequence ID" value="PIZ15859.1"/>
    <property type="molecule type" value="Genomic_DNA"/>
</dbReference>
<reference evidence="2" key="1">
    <citation type="submission" date="2017-09" db="EMBL/GenBank/DDBJ databases">
        <title>Depth-based differentiation of microbial function through sediment-hosted aquifers and enrichment of novel symbionts in the deep terrestrial subsurface.</title>
        <authorList>
            <person name="Probst A.J."/>
            <person name="Ladd B."/>
            <person name="Jarett J.K."/>
            <person name="Geller-Mcgrath D.E."/>
            <person name="Sieber C.M.K."/>
            <person name="Emerson J.B."/>
            <person name="Anantharaman K."/>
            <person name="Thomas B.C."/>
            <person name="Malmstrom R."/>
            <person name="Stieglmeier M."/>
            <person name="Klingl A."/>
            <person name="Woyke T."/>
            <person name="Ryan C.M."/>
            <person name="Banfield J.F."/>
        </authorList>
    </citation>
    <scope>NUCLEOTIDE SEQUENCE [LARGE SCALE GENOMIC DNA]</scope>
</reference>
<proteinExistence type="predicted"/>
<accession>A0A2M7S8Q8</accession>
<sequence>VDTVKPMPAIAGVALGKLQVGLKYAFDEAIDTWQVFRSIGDTAGFTLAGSGTNEPEWLDTGPLGNDQKYFYFLIATDLAGNTKVTNTARAILTLEGGILSNMGIYALPNSAVKCKDIANAYIVVLETQTFGNTADLIKIEMARKEKLTLEAEGKLMPVDKKLVGAYEINAFEVDGGYNKISAIKNWQAGKPIKLVLCYDSCPAGKEGTLSIYEWSGKQWVGLGGDVAQSTQTISLDVNHFSTYAVMYQSLSAFVGAKPNPFSPNGDGINDRVEIRFDNPGTEEVEFFVFDLTGTTVRTDVYPAGTASIFWDGRDEGGRVVEGGAYIWQVEMGTRAVNGVVVVAK</sequence>
<evidence type="ECO:0000313" key="1">
    <source>
        <dbReference type="EMBL" id="PIZ15859.1"/>
    </source>
</evidence>
<evidence type="ECO:0000313" key="2">
    <source>
        <dbReference type="Proteomes" id="UP000229307"/>
    </source>
</evidence>
<dbReference type="AlphaFoldDB" id="A0A2M7S8Q8"/>
<name>A0A2M7S8Q8_9BACT</name>
<organism evidence="1 2">
    <name type="scientific">Candidatus Desantisbacteria bacterium CG_4_10_14_0_8_um_filter_48_22</name>
    <dbReference type="NCBI Taxonomy" id="1974543"/>
    <lineage>
        <taxon>Bacteria</taxon>
        <taxon>Candidatus Desantisiibacteriota</taxon>
    </lineage>
</organism>
<dbReference type="Proteomes" id="UP000229307">
    <property type="component" value="Unassembled WGS sequence"/>
</dbReference>
<protein>
    <recommendedName>
        <fullName evidence="3">FlgD Ig-like domain-containing protein</fullName>
    </recommendedName>
</protein>
<gene>
    <name evidence="1" type="ORF">COY52_08680</name>
</gene>
<dbReference type="Pfam" id="PF13585">
    <property type="entry name" value="CHU_C"/>
    <property type="match status" value="1"/>
</dbReference>
<feature type="non-terminal residue" evidence="1">
    <location>
        <position position="1"/>
    </location>
</feature>
<dbReference type="Gene3D" id="2.60.40.4070">
    <property type="match status" value="1"/>
</dbReference>
<evidence type="ECO:0008006" key="3">
    <source>
        <dbReference type="Google" id="ProtNLM"/>
    </source>
</evidence>